<keyword evidence="3" id="KW-1185">Reference proteome</keyword>
<dbReference type="AlphaFoldDB" id="A0AAN9GPM4"/>
<protein>
    <submittedName>
        <fullName evidence="2">Uncharacterized protein</fullName>
    </submittedName>
</protein>
<organism evidence="2 3">
    <name type="scientific">Littorina saxatilis</name>
    <dbReference type="NCBI Taxonomy" id="31220"/>
    <lineage>
        <taxon>Eukaryota</taxon>
        <taxon>Metazoa</taxon>
        <taxon>Spiralia</taxon>
        <taxon>Lophotrochozoa</taxon>
        <taxon>Mollusca</taxon>
        <taxon>Gastropoda</taxon>
        <taxon>Caenogastropoda</taxon>
        <taxon>Littorinimorpha</taxon>
        <taxon>Littorinoidea</taxon>
        <taxon>Littorinidae</taxon>
        <taxon>Littorina</taxon>
    </lineage>
</organism>
<evidence type="ECO:0000313" key="3">
    <source>
        <dbReference type="Proteomes" id="UP001374579"/>
    </source>
</evidence>
<reference evidence="2 3" key="1">
    <citation type="submission" date="2024-02" db="EMBL/GenBank/DDBJ databases">
        <title>Chromosome-scale genome assembly of the rough periwinkle Littorina saxatilis.</title>
        <authorList>
            <person name="De Jode A."/>
            <person name="Faria R."/>
            <person name="Formenti G."/>
            <person name="Sims Y."/>
            <person name="Smith T.P."/>
            <person name="Tracey A."/>
            <person name="Wood J.M.D."/>
            <person name="Zagrodzka Z.B."/>
            <person name="Johannesson K."/>
            <person name="Butlin R.K."/>
            <person name="Leder E.H."/>
        </authorList>
    </citation>
    <scope>NUCLEOTIDE SEQUENCE [LARGE SCALE GENOMIC DNA]</scope>
    <source>
        <strain evidence="2">Snail1</strain>
        <tissue evidence="2">Muscle</tissue>
    </source>
</reference>
<evidence type="ECO:0000313" key="2">
    <source>
        <dbReference type="EMBL" id="KAK7116178.1"/>
    </source>
</evidence>
<proteinExistence type="predicted"/>
<dbReference type="Proteomes" id="UP001374579">
    <property type="component" value="Unassembled WGS sequence"/>
</dbReference>
<sequence>MIVSTDWSNLELGKGQPMSPEEETQETRQSAAQPTEKEVIISSIIHQHTEQLTAEIIGFMQREDPPKKVLKDLYDREHLRLLGLTKRLDFLMMVDMKDLAKVLQLEPEIQRILAEMVPPHCRQEVRWGHFSHLPLQRSIRQQGAAETSEGGKQYYVADYTKDMPKVVDLDKMDI</sequence>
<feature type="region of interest" description="Disordered" evidence="1">
    <location>
        <begin position="1"/>
        <end position="35"/>
    </location>
</feature>
<evidence type="ECO:0000256" key="1">
    <source>
        <dbReference type="SAM" id="MobiDB-lite"/>
    </source>
</evidence>
<dbReference type="EMBL" id="JBAMIC010000001">
    <property type="protein sequence ID" value="KAK7116178.1"/>
    <property type="molecule type" value="Genomic_DNA"/>
</dbReference>
<accession>A0AAN9GPM4</accession>
<comment type="caution">
    <text evidence="2">The sequence shown here is derived from an EMBL/GenBank/DDBJ whole genome shotgun (WGS) entry which is preliminary data.</text>
</comment>
<name>A0AAN9GPM4_9CAEN</name>
<gene>
    <name evidence="2" type="ORF">V1264_001905</name>
</gene>